<dbReference type="RefSeq" id="WP_190190229.1">
    <property type="nucleotide sequence ID" value="NZ_BMVU01000008.1"/>
</dbReference>
<keyword evidence="2" id="KW-0812">Transmembrane</keyword>
<accession>A0A918KMN3</accession>
<feature type="region of interest" description="Disordered" evidence="1">
    <location>
        <begin position="122"/>
        <end position="210"/>
    </location>
</feature>
<dbReference type="EMBL" id="BMVU01000008">
    <property type="protein sequence ID" value="GGX69117.1"/>
    <property type="molecule type" value="Genomic_DNA"/>
</dbReference>
<keyword evidence="2" id="KW-0472">Membrane</keyword>
<feature type="compositionally biased region" description="Basic and acidic residues" evidence="1">
    <location>
        <begin position="122"/>
        <end position="159"/>
    </location>
</feature>
<evidence type="ECO:0000313" key="4">
    <source>
        <dbReference type="Proteomes" id="UP000619244"/>
    </source>
</evidence>
<dbReference type="Proteomes" id="UP000619244">
    <property type="component" value="Unassembled WGS sequence"/>
</dbReference>
<sequence length="210" mass="22836">MGTTPDRLRQDTDTTRAHLAQTADQLAERVSPPRVVRRQAHAARHRLGSIKERVMGTVQSAAPSPSQLGDTVHDTAEQLGQQARQAPEQLRRQAEGNPLAAGLIAFGTGLLVGSLFPATPAEERMGQRVRERSGELVEPAKETLRESAQEITEELREPARQAASSVKDTAQEAARSTTRQARQSGQEGAQELRRTGEHTAEEARNRAKGS</sequence>
<feature type="compositionally biased region" description="Basic and acidic residues" evidence="1">
    <location>
        <begin position="190"/>
        <end position="210"/>
    </location>
</feature>
<dbReference type="Pfam" id="PF12277">
    <property type="entry name" value="DUF3618"/>
    <property type="match status" value="1"/>
</dbReference>
<evidence type="ECO:0000256" key="1">
    <source>
        <dbReference type="SAM" id="MobiDB-lite"/>
    </source>
</evidence>
<organism evidence="3 4">
    <name type="scientific">Streptomyces minutiscleroticus</name>
    <dbReference type="NCBI Taxonomy" id="68238"/>
    <lineage>
        <taxon>Bacteria</taxon>
        <taxon>Bacillati</taxon>
        <taxon>Actinomycetota</taxon>
        <taxon>Actinomycetes</taxon>
        <taxon>Kitasatosporales</taxon>
        <taxon>Streptomycetaceae</taxon>
        <taxon>Streptomyces</taxon>
    </lineage>
</organism>
<keyword evidence="2" id="KW-1133">Transmembrane helix</keyword>
<reference evidence="3" key="2">
    <citation type="submission" date="2020-09" db="EMBL/GenBank/DDBJ databases">
        <authorList>
            <person name="Sun Q."/>
            <person name="Ohkuma M."/>
        </authorList>
    </citation>
    <scope>NUCLEOTIDE SEQUENCE</scope>
    <source>
        <strain evidence="3">JCM 4790</strain>
    </source>
</reference>
<reference evidence="3" key="1">
    <citation type="journal article" date="2014" name="Int. J. Syst. Evol. Microbiol.">
        <title>Complete genome sequence of Corynebacterium casei LMG S-19264T (=DSM 44701T), isolated from a smear-ripened cheese.</title>
        <authorList>
            <consortium name="US DOE Joint Genome Institute (JGI-PGF)"/>
            <person name="Walter F."/>
            <person name="Albersmeier A."/>
            <person name="Kalinowski J."/>
            <person name="Ruckert C."/>
        </authorList>
    </citation>
    <scope>NUCLEOTIDE SEQUENCE</scope>
    <source>
        <strain evidence="3">JCM 4790</strain>
    </source>
</reference>
<evidence type="ECO:0008006" key="5">
    <source>
        <dbReference type="Google" id="ProtNLM"/>
    </source>
</evidence>
<feature type="transmembrane region" description="Helical" evidence="2">
    <location>
        <begin position="99"/>
        <end position="118"/>
    </location>
</feature>
<evidence type="ECO:0000256" key="2">
    <source>
        <dbReference type="SAM" id="Phobius"/>
    </source>
</evidence>
<name>A0A918KMN3_9ACTN</name>
<dbReference type="InterPro" id="IPR022062">
    <property type="entry name" value="DUF3618"/>
</dbReference>
<evidence type="ECO:0000313" key="3">
    <source>
        <dbReference type="EMBL" id="GGX69117.1"/>
    </source>
</evidence>
<gene>
    <name evidence="3" type="ORF">GCM10010358_24380</name>
</gene>
<feature type="compositionally biased region" description="Polar residues" evidence="1">
    <location>
        <begin position="162"/>
        <end position="187"/>
    </location>
</feature>
<comment type="caution">
    <text evidence="3">The sequence shown here is derived from an EMBL/GenBank/DDBJ whole genome shotgun (WGS) entry which is preliminary data.</text>
</comment>
<protein>
    <recommendedName>
        <fullName evidence="5">DUF3618 domain-containing protein</fullName>
    </recommendedName>
</protein>
<dbReference type="AlphaFoldDB" id="A0A918KMN3"/>
<proteinExistence type="predicted"/>
<keyword evidence="4" id="KW-1185">Reference proteome</keyword>